<organism evidence="1 2">
    <name type="scientific">Oceanidesulfovibrio marinus</name>
    <dbReference type="NCBI Taxonomy" id="370038"/>
    <lineage>
        <taxon>Bacteria</taxon>
        <taxon>Pseudomonadati</taxon>
        <taxon>Thermodesulfobacteriota</taxon>
        <taxon>Desulfovibrionia</taxon>
        <taxon>Desulfovibrionales</taxon>
        <taxon>Desulfovibrionaceae</taxon>
        <taxon>Oceanidesulfovibrio</taxon>
    </lineage>
</organism>
<dbReference type="InterPro" id="IPR006429">
    <property type="entry name" value="Phage_lambda_portal"/>
</dbReference>
<dbReference type="EMBL" id="CP039543">
    <property type="protein sequence ID" value="QJT10241.1"/>
    <property type="molecule type" value="Genomic_DNA"/>
</dbReference>
<dbReference type="Proteomes" id="UP000503251">
    <property type="component" value="Chromosome"/>
</dbReference>
<evidence type="ECO:0000313" key="1">
    <source>
        <dbReference type="EMBL" id="QJT10241.1"/>
    </source>
</evidence>
<evidence type="ECO:0000313" key="2">
    <source>
        <dbReference type="Proteomes" id="UP000503251"/>
    </source>
</evidence>
<dbReference type="Pfam" id="PF05136">
    <property type="entry name" value="Phage_portal_2"/>
    <property type="match status" value="1"/>
</dbReference>
<proteinExistence type="predicted"/>
<keyword evidence="2" id="KW-1185">Reference proteome</keyword>
<protein>
    <submittedName>
        <fullName evidence="1">Phage portal protein</fullName>
    </submittedName>
</protein>
<name>A0ABX6NJ55_9BACT</name>
<gene>
    <name evidence="1" type="ORF">E8L03_15465</name>
</gene>
<reference evidence="1 2" key="1">
    <citation type="submission" date="2019-04" db="EMBL/GenBank/DDBJ databases">
        <title>Isolation and culture of sulfate reducing bacteria from the cold seep of the South China Sea.</title>
        <authorList>
            <person name="Sun C."/>
            <person name="Liu R."/>
        </authorList>
    </citation>
    <scope>NUCLEOTIDE SEQUENCE [LARGE SCALE GENOMIC DNA]</scope>
    <source>
        <strain evidence="1 2">CS1</strain>
    </source>
</reference>
<sequence>MRKQLVTRRASRAKHARRHSASLQGALSNWTNSIVSRREAERQIERSAERALDLYHNDAMAHGVLESLVVESVGIGLTPQPAPRADWLDLTAEWEAEFQTATARCWEEWGLDCRHWCDATRRLNIYGLQALAYFQWKLLGVGVFQVIAKPRPGAPFSTCLLPIDPFRLVTPSDLAESDIYDGVQIDADGEPEKVWIRKPGALSMRPPSSDCASYDVFDQKTGLPRFLLVCDVRNVAEYRQDSLLGPMIGEIRHSNDLAEAAVVGAMVRNLFTLFINDFGQGAVDRNTPWHQRVMELEKGTVLFGSGKEKPTFFQPDAAPSRYSEMFGAIIDRLGMSTGRGAENVLRKFQASYSASKASMEKADQFNEFEHRVLNDQFNQPVWSWILYEAALRNRVPLKPQEYLRNLYAYSCCEHLAQPMRQIDREKGAKASVLELGSHTTSYREIYGRMGRNWRSGLRQVAQEKAFIKELEAEFDVDMSSYTIPDAVWKTDEASEETNESE</sequence>
<dbReference type="RefSeq" id="WP_171267837.1">
    <property type="nucleotide sequence ID" value="NZ_CP039543.1"/>
</dbReference>
<accession>A0ABX6NJ55</accession>